<evidence type="ECO:0000313" key="3">
    <source>
        <dbReference type="Proteomes" id="UP001165423"/>
    </source>
</evidence>
<organism evidence="2 3">
    <name type="scientific">Cognatiluteimonas sedimenti</name>
    <dbReference type="NCBI Taxonomy" id="2927791"/>
    <lineage>
        <taxon>Bacteria</taxon>
        <taxon>Pseudomonadati</taxon>
        <taxon>Pseudomonadota</taxon>
        <taxon>Gammaproteobacteria</taxon>
        <taxon>Lysobacterales</taxon>
        <taxon>Lysobacteraceae</taxon>
        <taxon>Cognatiluteimonas</taxon>
    </lineage>
</organism>
<dbReference type="Proteomes" id="UP001165423">
    <property type="component" value="Unassembled WGS sequence"/>
</dbReference>
<keyword evidence="1" id="KW-1133">Transmembrane helix</keyword>
<name>A0ABT0A4L1_9GAMM</name>
<feature type="transmembrane region" description="Helical" evidence="1">
    <location>
        <begin position="12"/>
        <end position="36"/>
    </location>
</feature>
<comment type="caution">
    <text evidence="2">The sequence shown here is derived from an EMBL/GenBank/DDBJ whole genome shotgun (WGS) entry which is preliminary data.</text>
</comment>
<reference evidence="2 3" key="1">
    <citation type="submission" date="2022-03" db="EMBL/GenBank/DDBJ databases">
        <title>Luteimonas soily sp. nov., a novel bacterium isolated from the soil.</title>
        <authorList>
            <person name="Zhang X."/>
        </authorList>
    </citation>
    <scope>NUCLEOTIDE SEQUENCE [LARGE SCALE GENOMIC DNA]</scope>
    <source>
        <strain evidence="2 3">50</strain>
    </source>
</reference>
<dbReference type="EMBL" id="JALGCL010000002">
    <property type="protein sequence ID" value="MCJ0825914.1"/>
    <property type="molecule type" value="Genomic_DNA"/>
</dbReference>
<dbReference type="InterPro" id="IPR012902">
    <property type="entry name" value="N_methyl_site"/>
</dbReference>
<keyword evidence="1" id="KW-0812">Transmembrane</keyword>
<keyword evidence="1" id="KW-0472">Membrane</keyword>
<sequence length="151" mass="15805">MNAPSIPPRCIAGVGLIEVLIAVAILAFGMLGIAALQATALRNGQSSNERSQAVTLTYSILDRMRANLDVARIGGYNIPETCDAPATGDQAASDLHDWIAGLDEVLGSSACGTINCKTNVLTRECTITVKWDDSRGTKGDAAQTLTTRTAL</sequence>
<evidence type="ECO:0000256" key="1">
    <source>
        <dbReference type="SAM" id="Phobius"/>
    </source>
</evidence>
<accession>A0ABT0A4L1</accession>
<proteinExistence type="predicted"/>
<dbReference type="RefSeq" id="WP_243320891.1">
    <property type="nucleotide sequence ID" value="NZ_JALGCL010000002.1"/>
</dbReference>
<gene>
    <name evidence="2" type="primary">pilV</name>
    <name evidence="2" type="ORF">MQC88_08070</name>
</gene>
<evidence type="ECO:0000313" key="2">
    <source>
        <dbReference type="EMBL" id="MCJ0825914.1"/>
    </source>
</evidence>
<protein>
    <submittedName>
        <fullName evidence="2">Type IV pilus modification protein PilV</fullName>
    </submittedName>
</protein>
<dbReference type="Pfam" id="PF07963">
    <property type="entry name" value="N_methyl"/>
    <property type="match status" value="1"/>
</dbReference>
<dbReference type="NCBIfam" id="TIGR02523">
    <property type="entry name" value="type_IV_pilV"/>
    <property type="match status" value="1"/>
</dbReference>
<dbReference type="InterPro" id="IPR013362">
    <property type="entry name" value="Pilus_4_PilV"/>
</dbReference>
<keyword evidence="3" id="KW-1185">Reference proteome</keyword>